<evidence type="ECO:0000256" key="4">
    <source>
        <dbReference type="ARBA" id="ARBA00022729"/>
    </source>
</evidence>
<dbReference type="SUPFAM" id="SSF51445">
    <property type="entry name" value="(Trans)glycosidases"/>
    <property type="match status" value="1"/>
</dbReference>
<evidence type="ECO:0000256" key="6">
    <source>
        <dbReference type="ARBA" id="ARBA00023295"/>
    </source>
</evidence>
<organism evidence="9 10">
    <name type="scientific">Arachis hypogaea</name>
    <name type="common">Peanut</name>
    <dbReference type="NCBI Taxonomy" id="3818"/>
    <lineage>
        <taxon>Eukaryota</taxon>
        <taxon>Viridiplantae</taxon>
        <taxon>Streptophyta</taxon>
        <taxon>Embryophyta</taxon>
        <taxon>Tracheophyta</taxon>
        <taxon>Spermatophyta</taxon>
        <taxon>Magnoliopsida</taxon>
        <taxon>eudicotyledons</taxon>
        <taxon>Gunneridae</taxon>
        <taxon>Pentapetalae</taxon>
        <taxon>rosids</taxon>
        <taxon>fabids</taxon>
        <taxon>Fabales</taxon>
        <taxon>Fabaceae</taxon>
        <taxon>Papilionoideae</taxon>
        <taxon>50 kb inversion clade</taxon>
        <taxon>dalbergioids sensu lato</taxon>
        <taxon>Dalbergieae</taxon>
        <taxon>Pterocarpus clade</taxon>
        <taxon>Arachis</taxon>
    </lineage>
</organism>
<dbReference type="FunFam" id="2.60.120.260:FF:000142">
    <property type="entry name" value="Beta-galactosidase"/>
    <property type="match status" value="1"/>
</dbReference>
<dbReference type="InterPro" id="IPR041392">
    <property type="entry name" value="GHD"/>
</dbReference>
<evidence type="ECO:0000259" key="8">
    <source>
        <dbReference type="Pfam" id="PF17834"/>
    </source>
</evidence>
<evidence type="ECO:0000259" key="7">
    <source>
        <dbReference type="Pfam" id="PF01301"/>
    </source>
</evidence>
<keyword evidence="4" id="KW-0732">Signal</keyword>
<evidence type="ECO:0000256" key="2">
    <source>
        <dbReference type="ARBA" id="ARBA00009809"/>
    </source>
</evidence>
<proteinExistence type="inferred from homology"/>
<reference evidence="9 10" key="1">
    <citation type="submission" date="2019-01" db="EMBL/GenBank/DDBJ databases">
        <title>Sequencing of cultivated peanut Arachis hypogaea provides insights into genome evolution and oil improvement.</title>
        <authorList>
            <person name="Chen X."/>
        </authorList>
    </citation>
    <scope>NUCLEOTIDE SEQUENCE [LARGE SCALE GENOMIC DNA]</scope>
    <source>
        <strain evidence="10">cv. Fuhuasheng</strain>
        <tissue evidence="9">Leaves</tissue>
    </source>
</reference>
<evidence type="ECO:0000256" key="5">
    <source>
        <dbReference type="ARBA" id="ARBA00022801"/>
    </source>
</evidence>
<keyword evidence="6" id="KW-0326">Glycosidase</keyword>
<dbReference type="GO" id="GO:0005975">
    <property type="term" value="P:carbohydrate metabolic process"/>
    <property type="evidence" value="ECO:0007669"/>
    <property type="project" value="InterPro"/>
</dbReference>
<evidence type="ECO:0000256" key="3">
    <source>
        <dbReference type="ARBA" id="ARBA00012756"/>
    </source>
</evidence>
<keyword evidence="5" id="KW-0378">Hydrolase</keyword>
<evidence type="ECO:0000313" key="9">
    <source>
        <dbReference type="EMBL" id="RYR62395.1"/>
    </source>
</evidence>
<sequence>MLFYLCTQKELFCPMSYHSLCSYLCSKFVCLMYVNTQLKIEEIVTEMGGLLHAKASLDLNFVIVKNVLATKYKIFLVSKTFSGWWTNFDRTAGGPYIATSYDYDAPLDEYGNKAQPKWGHLKELHRVLKSMEESLTNGNVFQIDFGNSVTATVYASNKSSSCFLTNANTTTDATVSFRGRTYAVPAWSV</sequence>
<dbReference type="EC" id="3.2.1.23" evidence="3"/>
<evidence type="ECO:0000256" key="1">
    <source>
        <dbReference type="ARBA" id="ARBA00001412"/>
    </source>
</evidence>
<name>A0A445DGT3_ARAHY</name>
<dbReference type="PANTHER" id="PTHR23421">
    <property type="entry name" value="BETA-GALACTOSIDASE RELATED"/>
    <property type="match status" value="1"/>
</dbReference>
<evidence type="ECO:0000313" key="10">
    <source>
        <dbReference type="Proteomes" id="UP000289738"/>
    </source>
</evidence>
<dbReference type="Gene3D" id="2.60.120.260">
    <property type="entry name" value="Galactose-binding domain-like"/>
    <property type="match status" value="1"/>
</dbReference>
<gene>
    <name evidence="9" type="ORF">Ahy_A04g019937</name>
</gene>
<dbReference type="InterPro" id="IPR031330">
    <property type="entry name" value="Gly_Hdrlase_35_cat"/>
</dbReference>
<dbReference type="InterPro" id="IPR017853">
    <property type="entry name" value="GH"/>
</dbReference>
<accession>A0A445DGT3</accession>
<dbReference type="AlphaFoldDB" id="A0A445DGT3"/>
<dbReference type="Proteomes" id="UP000289738">
    <property type="component" value="Chromosome A04"/>
</dbReference>
<feature type="domain" description="Glycoside hydrolase 35 catalytic" evidence="7">
    <location>
        <begin position="86"/>
        <end position="126"/>
    </location>
</feature>
<comment type="caution">
    <text evidence="9">The sequence shown here is derived from an EMBL/GenBank/DDBJ whole genome shotgun (WGS) entry which is preliminary data.</text>
</comment>
<feature type="domain" description="Beta-galactosidase beta-sandwich" evidence="8">
    <location>
        <begin position="150"/>
        <end position="189"/>
    </location>
</feature>
<dbReference type="EMBL" id="SDMP01000004">
    <property type="protein sequence ID" value="RYR62395.1"/>
    <property type="molecule type" value="Genomic_DNA"/>
</dbReference>
<dbReference type="STRING" id="3818.A0A445DGT3"/>
<comment type="catalytic activity">
    <reaction evidence="1">
        <text>Hydrolysis of terminal non-reducing beta-D-galactose residues in beta-D-galactosides.</text>
        <dbReference type="EC" id="3.2.1.23"/>
    </reaction>
</comment>
<protein>
    <recommendedName>
        <fullName evidence="3">beta-galactosidase</fullName>
        <ecNumber evidence="3">3.2.1.23</ecNumber>
    </recommendedName>
</protein>
<dbReference type="Pfam" id="PF01301">
    <property type="entry name" value="Glyco_hydro_35"/>
    <property type="match status" value="1"/>
</dbReference>
<comment type="similarity">
    <text evidence="2">Belongs to the glycosyl hydrolase 35 family.</text>
</comment>
<dbReference type="InterPro" id="IPR001944">
    <property type="entry name" value="Glycoside_Hdrlase_35"/>
</dbReference>
<dbReference type="Pfam" id="PF17834">
    <property type="entry name" value="GHD"/>
    <property type="match status" value="1"/>
</dbReference>
<dbReference type="GO" id="GO:0004565">
    <property type="term" value="F:beta-galactosidase activity"/>
    <property type="evidence" value="ECO:0007669"/>
    <property type="project" value="UniProtKB-EC"/>
</dbReference>
<keyword evidence="10" id="KW-1185">Reference proteome</keyword>